<keyword evidence="3 6" id="KW-0560">Oxidoreductase</keyword>
<evidence type="ECO:0000256" key="4">
    <source>
        <dbReference type="ARBA" id="ARBA00023004"/>
    </source>
</evidence>
<keyword evidence="9" id="KW-1185">Reference proteome</keyword>
<evidence type="ECO:0000256" key="6">
    <source>
        <dbReference type="RuleBase" id="RU000461"/>
    </source>
</evidence>
<dbReference type="Proteomes" id="UP000193498">
    <property type="component" value="Unassembled WGS sequence"/>
</dbReference>
<dbReference type="InterPro" id="IPR017972">
    <property type="entry name" value="Cyt_P450_CS"/>
</dbReference>
<dbReference type="GO" id="GO:0020037">
    <property type="term" value="F:heme binding"/>
    <property type="evidence" value="ECO:0007669"/>
    <property type="project" value="InterPro"/>
</dbReference>
<name>A0A1Y1YF58_9FUNG</name>
<dbReference type="EMBL" id="MCFE01000150">
    <property type="protein sequence ID" value="ORX96617.1"/>
    <property type="molecule type" value="Genomic_DNA"/>
</dbReference>
<dbReference type="InterPro" id="IPR036396">
    <property type="entry name" value="Cyt_P450_sf"/>
</dbReference>
<feature type="transmembrane region" description="Helical" evidence="7">
    <location>
        <begin position="7"/>
        <end position="25"/>
    </location>
</feature>
<evidence type="ECO:0000313" key="9">
    <source>
        <dbReference type="Proteomes" id="UP000193498"/>
    </source>
</evidence>
<dbReference type="OrthoDB" id="1470350at2759"/>
<dbReference type="GO" id="GO:0005506">
    <property type="term" value="F:iron ion binding"/>
    <property type="evidence" value="ECO:0007669"/>
    <property type="project" value="InterPro"/>
</dbReference>
<protein>
    <submittedName>
        <fullName evidence="8">Cytochrome P450</fullName>
    </submittedName>
</protein>
<dbReference type="PROSITE" id="PS00086">
    <property type="entry name" value="CYTOCHROME_P450"/>
    <property type="match status" value="1"/>
</dbReference>
<evidence type="ECO:0000256" key="3">
    <source>
        <dbReference type="ARBA" id="ARBA00023002"/>
    </source>
</evidence>
<feature type="binding site" description="axial binding residue" evidence="5">
    <location>
        <position position="450"/>
    </location>
    <ligand>
        <name>heme</name>
        <dbReference type="ChEBI" id="CHEBI:30413"/>
    </ligand>
    <ligandPart>
        <name>Fe</name>
        <dbReference type="ChEBI" id="CHEBI:18248"/>
    </ligandPart>
</feature>
<dbReference type="GO" id="GO:0004497">
    <property type="term" value="F:monooxygenase activity"/>
    <property type="evidence" value="ECO:0007669"/>
    <property type="project" value="UniProtKB-KW"/>
</dbReference>
<dbReference type="InParanoid" id="A0A1Y1YF58"/>
<dbReference type="SUPFAM" id="SSF48264">
    <property type="entry name" value="Cytochrome P450"/>
    <property type="match status" value="1"/>
</dbReference>
<comment type="caution">
    <text evidence="8">The sequence shown here is derived from an EMBL/GenBank/DDBJ whole genome shotgun (WGS) entry which is preliminary data.</text>
</comment>
<evidence type="ECO:0000256" key="2">
    <source>
        <dbReference type="ARBA" id="ARBA00022723"/>
    </source>
</evidence>
<gene>
    <name evidence="8" type="ORF">K493DRAFT_336836</name>
</gene>
<evidence type="ECO:0000313" key="8">
    <source>
        <dbReference type="EMBL" id="ORX96617.1"/>
    </source>
</evidence>
<keyword evidence="5 6" id="KW-0349">Heme</keyword>
<comment type="cofactor">
    <cofactor evidence="5">
        <name>heme</name>
        <dbReference type="ChEBI" id="CHEBI:30413"/>
    </cofactor>
</comment>
<keyword evidence="7" id="KW-0812">Transmembrane</keyword>
<dbReference type="PRINTS" id="PR00385">
    <property type="entry name" value="P450"/>
</dbReference>
<accession>A0A1Y1YF58</accession>
<dbReference type="InterPro" id="IPR002401">
    <property type="entry name" value="Cyt_P450_E_grp-I"/>
</dbReference>
<organism evidence="8 9">
    <name type="scientific">Basidiobolus meristosporus CBS 931.73</name>
    <dbReference type="NCBI Taxonomy" id="1314790"/>
    <lineage>
        <taxon>Eukaryota</taxon>
        <taxon>Fungi</taxon>
        <taxon>Fungi incertae sedis</taxon>
        <taxon>Zoopagomycota</taxon>
        <taxon>Entomophthoromycotina</taxon>
        <taxon>Basidiobolomycetes</taxon>
        <taxon>Basidiobolales</taxon>
        <taxon>Basidiobolaceae</taxon>
        <taxon>Basidiobolus</taxon>
    </lineage>
</organism>
<dbReference type="STRING" id="1314790.A0A1Y1YF58"/>
<dbReference type="PANTHER" id="PTHR24296">
    <property type="entry name" value="CYTOCHROME P450"/>
    <property type="match status" value="1"/>
</dbReference>
<keyword evidence="6" id="KW-0503">Monooxygenase</keyword>
<dbReference type="GO" id="GO:0006629">
    <property type="term" value="P:lipid metabolic process"/>
    <property type="evidence" value="ECO:0007669"/>
    <property type="project" value="UniProtKB-ARBA"/>
</dbReference>
<dbReference type="PRINTS" id="PR00463">
    <property type="entry name" value="EP450I"/>
</dbReference>
<dbReference type="AlphaFoldDB" id="A0A1Y1YF58"/>
<keyword evidence="4 5" id="KW-0408">Iron</keyword>
<reference evidence="8 9" key="1">
    <citation type="submission" date="2016-07" db="EMBL/GenBank/DDBJ databases">
        <title>Pervasive Adenine N6-methylation of Active Genes in Fungi.</title>
        <authorList>
            <consortium name="DOE Joint Genome Institute"/>
            <person name="Mondo S.J."/>
            <person name="Dannebaum R.O."/>
            <person name="Kuo R.C."/>
            <person name="Labutti K."/>
            <person name="Haridas S."/>
            <person name="Kuo A."/>
            <person name="Salamov A."/>
            <person name="Ahrendt S.R."/>
            <person name="Lipzen A."/>
            <person name="Sullivan W."/>
            <person name="Andreopoulos W.B."/>
            <person name="Clum A."/>
            <person name="Lindquist E."/>
            <person name="Daum C."/>
            <person name="Ramamoorthy G.K."/>
            <person name="Gryganskyi A."/>
            <person name="Culley D."/>
            <person name="Magnuson J.K."/>
            <person name="James T.Y."/>
            <person name="O'Malley M.A."/>
            <person name="Stajich J.E."/>
            <person name="Spatafora J.W."/>
            <person name="Visel A."/>
            <person name="Grigoriev I.V."/>
        </authorList>
    </citation>
    <scope>NUCLEOTIDE SEQUENCE [LARGE SCALE GENOMIC DNA]</scope>
    <source>
        <strain evidence="8 9">CBS 931.73</strain>
    </source>
</reference>
<dbReference type="Pfam" id="PF00067">
    <property type="entry name" value="p450"/>
    <property type="match status" value="1"/>
</dbReference>
<evidence type="ECO:0000256" key="1">
    <source>
        <dbReference type="ARBA" id="ARBA00010617"/>
    </source>
</evidence>
<dbReference type="Gene3D" id="1.10.630.10">
    <property type="entry name" value="Cytochrome P450"/>
    <property type="match status" value="1"/>
</dbReference>
<evidence type="ECO:0000256" key="5">
    <source>
        <dbReference type="PIRSR" id="PIRSR602401-1"/>
    </source>
</evidence>
<evidence type="ECO:0000256" key="7">
    <source>
        <dbReference type="SAM" id="Phobius"/>
    </source>
</evidence>
<keyword evidence="7" id="KW-1133">Transmembrane helix</keyword>
<dbReference type="GO" id="GO:0016705">
    <property type="term" value="F:oxidoreductase activity, acting on paired donors, with incorporation or reduction of molecular oxygen"/>
    <property type="evidence" value="ECO:0007669"/>
    <property type="project" value="InterPro"/>
</dbReference>
<sequence>MISLDAITVEAILLLALTGIIWSWLSNPIKNYNSPHWLPLLGNAIQLAKNKHKFHNWVLEVSERFKGQTWAFQIPFQQVRVVSNDPQTIRFVLKENFDIFLKGRRFHDNLEPLLGDGIFNVDGEPWRVQRKKTSRIFTGKNFREFISKVSFEEADNLHSYLKEMAASKGVIDIHDIFHRMTMDTFCRIAFGYKAESLTAPATPPFSLAFNRIQNMLRQRMLNPYAKYLELVNGGRAILRSDVDVADELIYKIISQRKNDPRQEGHHDLLSIYLGVADKVDDIDGITGRDSEKFLRDMVMNIILAGRDTTGQGLSYTLYCLLEHPEVLAKLREEIQSKPRPTVDSDLYDIVAEFPYTHAVFKEALRLYPPVPGNTKECQKDCVLPDGTAVKKGWVVTWSTYTMSRKKSVWGEDADKFIPERWLTEDEHGKKAVIQESQYKYPIFHGGPRICLGMNLAILEAMTTLIHIMNDFDFKLLPGQTIEMETSITAPMRYGMKVEVSERS</sequence>
<dbReference type="InterPro" id="IPR001128">
    <property type="entry name" value="Cyt_P450"/>
</dbReference>
<keyword evidence="2 5" id="KW-0479">Metal-binding</keyword>
<comment type="similarity">
    <text evidence="1 6">Belongs to the cytochrome P450 family.</text>
</comment>
<proteinExistence type="inferred from homology"/>
<keyword evidence="7" id="KW-0472">Membrane</keyword>